<protein>
    <submittedName>
        <fullName evidence="1">Uncharacterized protein</fullName>
    </submittedName>
</protein>
<evidence type="ECO:0000313" key="1">
    <source>
        <dbReference type="EMBL" id="GAF88005.1"/>
    </source>
</evidence>
<proteinExistence type="predicted"/>
<reference evidence="1" key="1">
    <citation type="journal article" date="2014" name="Front. Microbiol.">
        <title>High frequency of phylogenetically diverse reductive dehalogenase-homologous genes in deep subseafloor sedimentary metagenomes.</title>
        <authorList>
            <person name="Kawai M."/>
            <person name="Futagami T."/>
            <person name="Toyoda A."/>
            <person name="Takaki Y."/>
            <person name="Nishi S."/>
            <person name="Hori S."/>
            <person name="Arai W."/>
            <person name="Tsubouchi T."/>
            <person name="Morono Y."/>
            <person name="Uchiyama I."/>
            <person name="Ito T."/>
            <person name="Fujiyama A."/>
            <person name="Inagaki F."/>
            <person name="Takami H."/>
        </authorList>
    </citation>
    <scope>NUCLEOTIDE SEQUENCE</scope>
    <source>
        <strain evidence="1">Expedition CK06-06</strain>
    </source>
</reference>
<dbReference type="EMBL" id="BARS01013898">
    <property type="protein sequence ID" value="GAF88005.1"/>
    <property type="molecule type" value="Genomic_DNA"/>
</dbReference>
<gene>
    <name evidence="1" type="ORF">S01H1_23819</name>
</gene>
<sequence>ANAGEADVMVVSVDGAAAPVRGTAGTPLFVR</sequence>
<comment type="caution">
    <text evidence="1">The sequence shown here is derived from an EMBL/GenBank/DDBJ whole genome shotgun (WGS) entry which is preliminary data.</text>
</comment>
<name>X0UHM9_9ZZZZ</name>
<organism evidence="1">
    <name type="scientific">marine sediment metagenome</name>
    <dbReference type="NCBI Taxonomy" id="412755"/>
    <lineage>
        <taxon>unclassified sequences</taxon>
        <taxon>metagenomes</taxon>
        <taxon>ecological metagenomes</taxon>
    </lineage>
</organism>
<accession>X0UHM9</accession>
<dbReference type="AlphaFoldDB" id="X0UHM9"/>
<feature type="non-terminal residue" evidence="1">
    <location>
        <position position="1"/>
    </location>
</feature>